<dbReference type="SUPFAM" id="SSF46626">
    <property type="entry name" value="Cytochrome c"/>
    <property type="match status" value="1"/>
</dbReference>
<evidence type="ECO:0000259" key="5">
    <source>
        <dbReference type="PROSITE" id="PS51007"/>
    </source>
</evidence>
<dbReference type="AlphaFoldDB" id="A0A430RV41"/>
<keyword evidence="3 4" id="KW-0408">Iron</keyword>
<organism evidence="6 7">
    <name type="scientific">Thermus scotoductus</name>
    <dbReference type="NCBI Taxonomy" id="37636"/>
    <lineage>
        <taxon>Bacteria</taxon>
        <taxon>Thermotogati</taxon>
        <taxon>Deinococcota</taxon>
        <taxon>Deinococci</taxon>
        <taxon>Thermales</taxon>
        <taxon>Thermaceae</taxon>
        <taxon>Thermus</taxon>
    </lineage>
</organism>
<dbReference type="PROSITE" id="PS51007">
    <property type="entry name" value="CYTC"/>
    <property type="match status" value="1"/>
</dbReference>
<reference evidence="6 7" key="1">
    <citation type="journal article" date="2019" name="Extremophiles">
        <title>Biogeography of thermophiles and predominance of Thermus scotoductus in domestic water heaters.</title>
        <authorList>
            <person name="Wilpiszeski R.L."/>
            <person name="Zhang Z."/>
            <person name="House C.H."/>
        </authorList>
    </citation>
    <scope>NUCLEOTIDE SEQUENCE [LARGE SCALE GENOMIC DNA]</scope>
    <source>
        <strain evidence="6 7">27_S27</strain>
    </source>
</reference>
<dbReference type="InterPro" id="IPR036909">
    <property type="entry name" value="Cyt_c-like_dom_sf"/>
</dbReference>
<evidence type="ECO:0000313" key="6">
    <source>
        <dbReference type="EMBL" id="RTH23803.1"/>
    </source>
</evidence>
<sequence length="171" mass="19501">MTRWLLLLLPLLSACGWMWDQPKVKVFREAPLQVQVAPERVRFGENLNLEVRTGLKPEGGFADNPYAFTDGELVRGKVLYRSFCAICHGLNGEGDGRVIPLGMPKPRSFLDPGVKAMPEGYFYFAATNGFGRMFSYRSRIPERERWLIAHYIKRCLLEEACPLEVVNAEVY</sequence>
<evidence type="ECO:0000256" key="3">
    <source>
        <dbReference type="ARBA" id="ARBA00023004"/>
    </source>
</evidence>
<dbReference type="PANTHER" id="PTHR40394">
    <property type="entry name" value="LIPOPROTEIN-RELATED"/>
    <property type="match status" value="1"/>
</dbReference>
<dbReference type="GO" id="GO:0009055">
    <property type="term" value="F:electron transfer activity"/>
    <property type="evidence" value="ECO:0007669"/>
    <property type="project" value="InterPro"/>
</dbReference>
<proteinExistence type="predicted"/>
<comment type="caution">
    <text evidence="6">The sequence shown here is derived from an EMBL/GenBank/DDBJ whole genome shotgun (WGS) entry which is preliminary data.</text>
</comment>
<feature type="domain" description="Cytochrome c" evidence="5">
    <location>
        <begin position="71"/>
        <end position="156"/>
    </location>
</feature>
<dbReference type="Pfam" id="PF13442">
    <property type="entry name" value="Cytochrome_CBB3"/>
    <property type="match status" value="1"/>
</dbReference>
<dbReference type="Gene3D" id="1.10.760.10">
    <property type="entry name" value="Cytochrome c-like domain"/>
    <property type="match status" value="1"/>
</dbReference>
<evidence type="ECO:0000313" key="7">
    <source>
        <dbReference type="Proteomes" id="UP000286712"/>
    </source>
</evidence>
<dbReference type="GO" id="GO:0046872">
    <property type="term" value="F:metal ion binding"/>
    <property type="evidence" value="ECO:0007669"/>
    <property type="project" value="UniProtKB-KW"/>
</dbReference>
<protein>
    <submittedName>
        <fullName evidence="6">Cytochrome C oxidase Cbb3</fullName>
    </submittedName>
</protein>
<name>A0A430RV41_THESC</name>
<keyword evidence="2 4" id="KW-0479">Metal-binding</keyword>
<gene>
    <name evidence="6" type="ORF">CSW40_09130</name>
</gene>
<dbReference type="EMBL" id="PELW01000288">
    <property type="protein sequence ID" value="RTH23803.1"/>
    <property type="molecule type" value="Genomic_DNA"/>
</dbReference>
<dbReference type="InterPro" id="IPR009056">
    <property type="entry name" value="Cyt_c-like_dom"/>
</dbReference>
<accession>A0A430RV41</accession>
<keyword evidence="1 4" id="KW-0349">Heme</keyword>
<evidence type="ECO:0000256" key="2">
    <source>
        <dbReference type="ARBA" id="ARBA00022723"/>
    </source>
</evidence>
<dbReference type="GO" id="GO:0020037">
    <property type="term" value="F:heme binding"/>
    <property type="evidence" value="ECO:0007669"/>
    <property type="project" value="InterPro"/>
</dbReference>
<evidence type="ECO:0000256" key="1">
    <source>
        <dbReference type="ARBA" id="ARBA00022617"/>
    </source>
</evidence>
<dbReference type="PANTHER" id="PTHR40394:SF2">
    <property type="entry name" value="QUINOL:CYTOCHROME C OXIDOREDUCTASE MEMBRANE PROTEIN"/>
    <property type="match status" value="1"/>
</dbReference>
<dbReference type="RefSeq" id="WP_126213180.1">
    <property type="nucleotide sequence ID" value="NZ_PELW01000288.1"/>
</dbReference>
<evidence type="ECO:0000256" key="4">
    <source>
        <dbReference type="PROSITE-ProRule" id="PRU00433"/>
    </source>
</evidence>
<dbReference type="Proteomes" id="UP000286712">
    <property type="component" value="Unassembled WGS sequence"/>
</dbReference>
<dbReference type="PROSITE" id="PS51257">
    <property type="entry name" value="PROKAR_LIPOPROTEIN"/>
    <property type="match status" value="1"/>
</dbReference>